<dbReference type="HOGENOM" id="CLU_1583335_0_0_11"/>
<organism evidence="2">
    <name type="scientific">Bifidobacterium longum subsp. infantis CCUG 52486</name>
    <dbReference type="NCBI Taxonomy" id="537937"/>
    <lineage>
        <taxon>Bacteria</taxon>
        <taxon>Bacillati</taxon>
        <taxon>Actinomycetota</taxon>
        <taxon>Actinomycetes</taxon>
        <taxon>Bifidobacteriales</taxon>
        <taxon>Bifidobacteriaceae</taxon>
        <taxon>Bifidobacterium</taxon>
    </lineage>
</organism>
<name>C5EA91_BIFLI</name>
<dbReference type="AlphaFoldDB" id="C5EA91"/>
<dbReference type="Proteomes" id="UP000005084">
    <property type="component" value="Unassembled WGS sequence"/>
</dbReference>
<dbReference type="EMBL" id="DS990239">
    <property type="protein sequence ID" value="EEQ54935.1"/>
    <property type="molecule type" value="Genomic_DNA"/>
</dbReference>
<feature type="compositionally biased region" description="Basic and acidic residues" evidence="1">
    <location>
        <begin position="129"/>
        <end position="139"/>
    </location>
</feature>
<feature type="region of interest" description="Disordered" evidence="1">
    <location>
        <begin position="1"/>
        <end position="48"/>
    </location>
</feature>
<feature type="region of interest" description="Disordered" evidence="1">
    <location>
        <begin position="104"/>
        <end position="140"/>
    </location>
</feature>
<gene>
    <name evidence="2" type="ORF">BLIG_00886</name>
</gene>
<accession>C5EA91</accession>
<sequence length="168" mass="17978">MGYVRCDAWSERPEVIAPHRPHDPDNPPRTSSDGPSTGRGIPGTGQRASLGQSLQKLPWDGIIPVPDKEQVITVKVRGRSQLVVAHLDGYVPVLIQIIGDVDGSSRGRGNAWRDTADSGDPGQEGARVPNDHPGGRERAGAGPAIFHVQEIHDGRPAAVVRFLRVSVV</sequence>
<protein>
    <submittedName>
        <fullName evidence="2">Uncharacterized protein</fullName>
    </submittedName>
</protein>
<reference evidence="2" key="1">
    <citation type="submission" date="2008-08" db="EMBL/GenBank/DDBJ databases">
        <title>Annotation of Bifidobacterium longum subsp. infantis CCUG 52486.</title>
        <authorList>
            <consortium name="The Broad Institute Genome Sequencing Platform"/>
            <person name="Gougoulias C."/>
            <person name="Tuohy K.M."/>
            <person name="Gibson G.R."/>
            <person name="Ward D."/>
            <person name="Mehta T."/>
            <person name="Young S."/>
            <person name="Jaffe D."/>
            <person name="Gnerre S."/>
            <person name="Berlin A."/>
            <person name="Heiman D."/>
            <person name="Hepburn T."/>
            <person name="Shea T."/>
            <person name="Sykes S."/>
            <person name="Alvarado L."/>
            <person name="Kodira C."/>
            <person name="Borodovsky M."/>
            <person name="Lander E."/>
            <person name="Galagan J."/>
            <person name="Nusbaum C."/>
            <person name="Birren B."/>
        </authorList>
    </citation>
    <scope>NUCLEOTIDE SEQUENCE [LARGE SCALE GENOMIC DNA]</scope>
    <source>
        <strain evidence="2">CCUG 52486</strain>
    </source>
</reference>
<evidence type="ECO:0000256" key="1">
    <source>
        <dbReference type="SAM" id="MobiDB-lite"/>
    </source>
</evidence>
<evidence type="ECO:0000313" key="2">
    <source>
        <dbReference type="EMBL" id="EEQ54935.1"/>
    </source>
</evidence>
<proteinExistence type="predicted"/>